<dbReference type="PANTHER" id="PTHR37422">
    <property type="entry name" value="TEICHURONIC ACID BIOSYNTHESIS PROTEIN TUAE"/>
    <property type="match status" value="1"/>
</dbReference>
<dbReference type="Proteomes" id="UP000240739">
    <property type="component" value="Unassembled WGS sequence"/>
</dbReference>
<feature type="region of interest" description="Disordered" evidence="5">
    <location>
        <begin position="721"/>
        <end position="744"/>
    </location>
</feature>
<name>A0A2T4UKV1_9ACTN</name>
<dbReference type="GO" id="GO:0016020">
    <property type="term" value="C:membrane"/>
    <property type="evidence" value="ECO:0007669"/>
    <property type="project" value="UniProtKB-SubCell"/>
</dbReference>
<keyword evidence="4 6" id="KW-0472">Membrane</keyword>
<feature type="transmembrane region" description="Helical" evidence="6">
    <location>
        <begin position="248"/>
        <end position="264"/>
    </location>
</feature>
<dbReference type="EMBL" id="PYYB01000001">
    <property type="protein sequence ID" value="PTL59869.1"/>
    <property type="molecule type" value="Genomic_DNA"/>
</dbReference>
<sequence>MSAPVATEPAPAARRRPALPGLPPVAGRAGSQLRALPRPSDDVLWTLGLGLLLAFIALRAGGGLQLGRSTEVEMGVQLAGGLLGATALLVRDGGRLHGAPTLVAFGLLAILTATSIWWSVNPSDSWLETNRTFAYAAAFGAGVALARLAPHRWSAIVGATVVCATVISTYALLTKILPGTFAPDETFARLREPFGYWNAVGLMAALGVPGALWLGARRHGHAAISALAYPILGLLFVTILLAYSRGSLLAVVVGCGVWFAVVPLRLRGAAALSTSALGASIVCWWVFAQDELTKDEVPLDIRASAGHQLGIAMLALLVVLLLVGLALLFFAARRPPRPTTRRQAGTVLLVGLALVPVGVIGALAFSEKGLGGSISDGWTKLTDPDATLPANDPGRLTAVGSVRARYWDQALKIFRAEKLHGVGAGGYATARPRFRTDDLAVRHAHGYLVQTAADLGLLGLGVSLALLAAWLAAARSTLDLRRRSWRQGAWTAERVGHLTLLAVVVTFGVHSLVDFTWFVPGLAILALLAAGYVAGRGPLGESPDADAPSSPVGGPVVSAALRERVRSGLRDRTRAAAAAGVVLVALGAAWATWQPERSFHTGNEALALIDEGKLDEARRKAIDARDLNPLSVEPLFERSAVELAAGRKNDAQRALEQAVRLQPSNATPWVRLAEFHLLVAGDARRALQLLGPALYLDPRSNTGVSLFLEARRRTAGLPAAATVPVTPPLPGATTGPSGTATPRP</sequence>
<keyword evidence="9" id="KW-1185">Reference proteome</keyword>
<feature type="compositionally biased region" description="Low complexity" evidence="5">
    <location>
        <begin position="731"/>
        <end position="744"/>
    </location>
</feature>
<feature type="transmembrane region" description="Helical" evidence="6">
    <location>
        <begin position="194"/>
        <end position="215"/>
    </location>
</feature>
<evidence type="ECO:0000256" key="4">
    <source>
        <dbReference type="ARBA" id="ARBA00023136"/>
    </source>
</evidence>
<keyword evidence="3 6" id="KW-1133">Transmembrane helix</keyword>
<dbReference type="SUPFAM" id="SSF48452">
    <property type="entry name" value="TPR-like"/>
    <property type="match status" value="1"/>
</dbReference>
<dbReference type="InterPro" id="IPR011990">
    <property type="entry name" value="TPR-like_helical_dom_sf"/>
</dbReference>
<evidence type="ECO:0000256" key="5">
    <source>
        <dbReference type="SAM" id="MobiDB-lite"/>
    </source>
</evidence>
<evidence type="ECO:0000256" key="3">
    <source>
        <dbReference type="ARBA" id="ARBA00022989"/>
    </source>
</evidence>
<feature type="transmembrane region" description="Helical" evidence="6">
    <location>
        <begin position="43"/>
        <end position="62"/>
    </location>
</feature>
<dbReference type="Pfam" id="PF04932">
    <property type="entry name" value="Wzy_C"/>
    <property type="match status" value="1"/>
</dbReference>
<evidence type="ECO:0000313" key="8">
    <source>
        <dbReference type="EMBL" id="PTL59869.1"/>
    </source>
</evidence>
<feature type="transmembrane region" description="Helical" evidence="6">
    <location>
        <begin position="102"/>
        <end position="120"/>
    </location>
</feature>
<accession>A0A2T4UKV1</accession>
<feature type="transmembrane region" description="Helical" evidence="6">
    <location>
        <begin position="132"/>
        <end position="149"/>
    </location>
</feature>
<proteinExistence type="predicted"/>
<dbReference type="PANTHER" id="PTHR37422:SF13">
    <property type="entry name" value="LIPOPOLYSACCHARIDE BIOSYNTHESIS PROTEIN PA4999-RELATED"/>
    <property type="match status" value="1"/>
</dbReference>
<protein>
    <recommendedName>
        <fullName evidence="7">O-antigen ligase-related domain-containing protein</fullName>
    </recommendedName>
</protein>
<feature type="transmembrane region" description="Helical" evidence="6">
    <location>
        <begin position="518"/>
        <end position="535"/>
    </location>
</feature>
<evidence type="ECO:0000259" key="7">
    <source>
        <dbReference type="Pfam" id="PF04932"/>
    </source>
</evidence>
<dbReference type="AlphaFoldDB" id="A0A2T4UKV1"/>
<dbReference type="Gene3D" id="1.25.40.10">
    <property type="entry name" value="Tetratricopeptide repeat domain"/>
    <property type="match status" value="1"/>
</dbReference>
<feature type="compositionally biased region" description="Low complexity" evidence="5">
    <location>
        <begin position="1"/>
        <end position="12"/>
    </location>
</feature>
<feature type="transmembrane region" description="Helical" evidence="6">
    <location>
        <begin position="222"/>
        <end position="242"/>
    </location>
</feature>
<feature type="region of interest" description="Disordered" evidence="5">
    <location>
        <begin position="1"/>
        <end position="26"/>
    </location>
</feature>
<gene>
    <name evidence="8" type="ORF">C7Y72_09510</name>
</gene>
<dbReference type="InterPro" id="IPR051533">
    <property type="entry name" value="WaaL-like"/>
</dbReference>
<evidence type="ECO:0000256" key="1">
    <source>
        <dbReference type="ARBA" id="ARBA00004141"/>
    </source>
</evidence>
<organism evidence="8 9">
    <name type="scientific">Paraconexibacter algicola</name>
    <dbReference type="NCBI Taxonomy" id="2133960"/>
    <lineage>
        <taxon>Bacteria</taxon>
        <taxon>Bacillati</taxon>
        <taxon>Actinomycetota</taxon>
        <taxon>Thermoleophilia</taxon>
        <taxon>Solirubrobacterales</taxon>
        <taxon>Paraconexibacteraceae</taxon>
        <taxon>Paraconexibacter</taxon>
    </lineage>
</organism>
<feature type="transmembrane region" description="Helical" evidence="6">
    <location>
        <begin position="344"/>
        <end position="365"/>
    </location>
</feature>
<feature type="transmembrane region" description="Helical" evidence="6">
    <location>
        <begin position="308"/>
        <end position="332"/>
    </location>
</feature>
<dbReference type="InterPro" id="IPR007016">
    <property type="entry name" value="O-antigen_ligase-rel_domated"/>
</dbReference>
<evidence type="ECO:0000256" key="2">
    <source>
        <dbReference type="ARBA" id="ARBA00022692"/>
    </source>
</evidence>
<feature type="transmembrane region" description="Helical" evidence="6">
    <location>
        <begin position="156"/>
        <end position="174"/>
    </location>
</feature>
<feature type="transmembrane region" description="Helical" evidence="6">
    <location>
        <begin position="495"/>
        <end position="512"/>
    </location>
</feature>
<evidence type="ECO:0000256" key="6">
    <source>
        <dbReference type="SAM" id="Phobius"/>
    </source>
</evidence>
<keyword evidence="2 6" id="KW-0812">Transmembrane</keyword>
<feature type="transmembrane region" description="Helical" evidence="6">
    <location>
        <begin position="455"/>
        <end position="474"/>
    </location>
</feature>
<feature type="transmembrane region" description="Helical" evidence="6">
    <location>
        <begin position="269"/>
        <end position="288"/>
    </location>
</feature>
<feature type="domain" description="O-antigen ligase-related" evidence="7">
    <location>
        <begin position="315"/>
        <end position="461"/>
    </location>
</feature>
<dbReference type="RefSeq" id="WP_107568513.1">
    <property type="nucleotide sequence ID" value="NZ_PYYB01000001.1"/>
</dbReference>
<feature type="transmembrane region" description="Helical" evidence="6">
    <location>
        <begin position="575"/>
        <end position="593"/>
    </location>
</feature>
<comment type="caution">
    <text evidence="8">The sequence shown here is derived from an EMBL/GenBank/DDBJ whole genome shotgun (WGS) entry which is preliminary data.</text>
</comment>
<dbReference type="OrthoDB" id="5241504at2"/>
<comment type="subcellular location">
    <subcellularLocation>
        <location evidence="1">Membrane</location>
        <topology evidence="1">Multi-pass membrane protein</topology>
    </subcellularLocation>
</comment>
<evidence type="ECO:0000313" key="9">
    <source>
        <dbReference type="Proteomes" id="UP000240739"/>
    </source>
</evidence>
<reference evidence="8 9" key="1">
    <citation type="submission" date="2018-03" db="EMBL/GenBank/DDBJ databases">
        <title>Aquarubrobacter algicola gen. nov., sp. nov., a novel actinobacterium isolated from shallow eutrophic lake during the end of cyanobacterial harmful algal blooms.</title>
        <authorList>
            <person name="Chun S.J."/>
        </authorList>
    </citation>
    <scope>NUCLEOTIDE SEQUENCE [LARGE SCALE GENOMIC DNA]</scope>
    <source>
        <strain evidence="8 9">Seoho-28</strain>
    </source>
</reference>